<protein>
    <recommendedName>
        <fullName evidence="4">HTH araC/xylS-type domain-containing protein</fullName>
    </recommendedName>
</protein>
<evidence type="ECO:0000259" key="4">
    <source>
        <dbReference type="PROSITE" id="PS01124"/>
    </source>
</evidence>
<dbReference type="Pfam" id="PF12833">
    <property type="entry name" value="HTH_18"/>
    <property type="match status" value="1"/>
</dbReference>
<dbReference type="InterPro" id="IPR020449">
    <property type="entry name" value="Tscrpt_reg_AraC-type_HTH"/>
</dbReference>
<dbReference type="PROSITE" id="PS01124">
    <property type="entry name" value="HTH_ARAC_FAMILY_2"/>
    <property type="match status" value="1"/>
</dbReference>
<dbReference type="InterPro" id="IPR009057">
    <property type="entry name" value="Homeodomain-like_sf"/>
</dbReference>
<dbReference type="GO" id="GO:0043565">
    <property type="term" value="F:sequence-specific DNA binding"/>
    <property type="evidence" value="ECO:0007669"/>
    <property type="project" value="InterPro"/>
</dbReference>
<keyword evidence="3" id="KW-0804">Transcription</keyword>
<feature type="domain" description="HTH araC/xylS-type" evidence="4">
    <location>
        <begin position="1"/>
        <end position="41"/>
    </location>
</feature>
<accession>A0A484P753</accession>
<dbReference type="Gene3D" id="1.10.10.60">
    <property type="entry name" value="Homeodomain-like"/>
    <property type="match status" value="1"/>
</dbReference>
<dbReference type="PRINTS" id="PR00032">
    <property type="entry name" value="HTHARAC"/>
</dbReference>
<evidence type="ECO:0000256" key="1">
    <source>
        <dbReference type="ARBA" id="ARBA00023015"/>
    </source>
</evidence>
<evidence type="ECO:0000313" key="5">
    <source>
        <dbReference type="EMBL" id="VFR21306.1"/>
    </source>
</evidence>
<dbReference type="EMBL" id="CAADHY010000015">
    <property type="protein sequence ID" value="VFR21306.1"/>
    <property type="molecule type" value="Genomic_DNA"/>
</dbReference>
<evidence type="ECO:0000256" key="2">
    <source>
        <dbReference type="ARBA" id="ARBA00023125"/>
    </source>
</evidence>
<proteinExistence type="predicted"/>
<dbReference type="SUPFAM" id="SSF46689">
    <property type="entry name" value="Homeodomain-like"/>
    <property type="match status" value="1"/>
</dbReference>
<reference evidence="5" key="1">
    <citation type="submission" date="2019-03" db="EMBL/GenBank/DDBJ databases">
        <authorList>
            <person name="Danneels B."/>
        </authorList>
    </citation>
    <scope>NUCLEOTIDE SEQUENCE</scope>
</reference>
<name>A0A484P753_9ZZZZ</name>
<evidence type="ECO:0000256" key="3">
    <source>
        <dbReference type="ARBA" id="ARBA00023163"/>
    </source>
</evidence>
<dbReference type="AlphaFoldDB" id="A0A484P753"/>
<sequence>MEYEGASVARAALLAGYANPANFATAFRRQYGLSPRQVRPGL</sequence>
<organism evidence="5">
    <name type="scientific">plant metagenome</name>
    <dbReference type="NCBI Taxonomy" id="1297885"/>
    <lineage>
        <taxon>unclassified sequences</taxon>
        <taxon>metagenomes</taxon>
        <taxon>organismal metagenomes</taxon>
    </lineage>
</organism>
<keyword evidence="1" id="KW-0805">Transcription regulation</keyword>
<gene>
    <name evidence="5" type="ORF">AMP9_3942</name>
</gene>
<dbReference type="InterPro" id="IPR018060">
    <property type="entry name" value="HTH_AraC"/>
</dbReference>
<keyword evidence="2" id="KW-0238">DNA-binding</keyword>
<dbReference type="GO" id="GO:0003700">
    <property type="term" value="F:DNA-binding transcription factor activity"/>
    <property type="evidence" value="ECO:0007669"/>
    <property type="project" value="InterPro"/>
</dbReference>